<dbReference type="GO" id="GO:0006006">
    <property type="term" value="P:glucose metabolic process"/>
    <property type="evidence" value="ECO:0007669"/>
    <property type="project" value="TreeGrafter"/>
</dbReference>
<dbReference type="VEuPathDB" id="CryptoDB:Vbra_6730"/>
<evidence type="ECO:0000256" key="3">
    <source>
        <dbReference type="ARBA" id="ARBA00022857"/>
    </source>
</evidence>
<dbReference type="OrthoDB" id="1393670at2759"/>
<proteinExistence type="inferred from homology"/>
<dbReference type="PANTHER" id="PTHR44252:SF3">
    <property type="entry name" value="D-ERYTHRULOSE REDUCTASE-RELATED"/>
    <property type="match status" value="1"/>
</dbReference>
<evidence type="ECO:0000256" key="2">
    <source>
        <dbReference type="ARBA" id="ARBA00011881"/>
    </source>
</evidence>
<evidence type="ECO:0000259" key="5">
    <source>
        <dbReference type="SMART" id="SM00822"/>
    </source>
</evidence>
<keyword evidence="7" id="KW-1185">Reference proteome</keyword>
<comment type="similarity">
    <text evidence="1">Belongs to the short-chain dehydrogenases/reductases (SDR) family.</text>
</comment>
<dbReference type="PANTHER" id="PTHR44252">
    <property type="entry name" value="D-ERYTHRULOSE REDUCTASE"/>
    <property type="match status" value="1"/>
</dbReference>
<evidence type="ECO:0000256" key="1">
    <source>
        <dbReference type="ARBA" id="ARBA00006484"/>
    </source>
</evidence>
<evidence type="ECO:0000313" key="6">
    <source>
        <dbReference type="EMBL" id="CEL91992.1"/>
    </source>
</evidence>
<protein>
    <recommendedName>
        <fullName evidence="5">Ketoreductase domain-containing protein</fullName>
    </recommendedName>
</protein>
<keyword evidence="4" id="KW-0560">Oxidoreductase</keyword>
<dbReference type="GO" id="GO:0005997">
    <property type="term" value="P:xylulose metabolic process"/>
    <property type="evidence" value="ECO:0007669"/>
    <property type="project" value="TreeGrafter"/>
</dbReference>
<dbReference type="GO" id="GO:0050038">
    <property type="term" value="F:L-xylulose reductase (NADPH) activity"/>
    <property type="evidence" value="ECO:0007669"/>
    <property type="project" value="TreeGrafter"/>
</dbReference>
<sequence>MMKKVHFDFTGKRALVTGAGKGIGRAVAKALIDSGAEVIAVTRTQADLDSLKAEVAAEGKPSNCLVCVAVDVGDAGALRPALEGCGDIDLVVNNAGINVLQTFLETTADAFDLTMSVNLRACLVASQVAAESMIRRGVKGTIVNVSSQASLLALPKHTAYCASKAALDMLTKSAALELGPHGIRCNAVNPTVVMTDLGKAAWAEAKKSAPMLDGIPLERFAGVDEVVQPILFLLSEGASMINGTVLPVDGGFTCAATLRKDAVLAAEKA</sequence>
<dbReference type="STRING" id="1169540.A0A0G4E8E3"/>
<accession>A0A0G4E8E3</accession>
<keyword evidence="3" id="KW-0521">NADP</keyword>
<dbReference type="Pfam" id="PF13561">
    <property type="entry name" value="adh_short_C2"/>
    <property type="match status" value="1"/>
</dbReference>
<dbReference type="InterPro" id="IPR036291">
    <property type="entry name" value="NAD(P)-bd_dom_sf"/>
</dbReference>
<dbReference type="PhylomeDB" id="A0A0G4E8E3"/>
<dbReference type="Gene3D" id="3.40.50.720">
    <property type="entry name" value="NAD(P)-binding Rossmann-like Domain"/>
    <property type="match status" value="1"/>
</dbReference>
<dbReference type="GO" id="GO:0004090">
    <property type="term" value="F:carbonyl reductase (NADPH) activity"/>
    <property type="evidence" value="ECO:0007669"/>
    <property type="project" value="TreeGrafter"/>
</dbReference>
<dbReference type="EMBL" id="CDMY01000040">
    <property type="protein sequence ID" value="CEL91992.1"/>
    <property type="molecule type" value="Genomic_DNA"/>
</dbReference>
<dbReference type="SUPFAM" id="SSF51735">
    <property type="entry name" value="NAD(P)-binding Rossmann-fold domains"/>
    <property type="match status" value="1"/>
</dbReference>
<dbReference type="PRINTS" id="PR00081">
    <property type="entry name" value="GDHRDH"/>
</dbReference>
<dbReference type="InterPro" id="IPR020904">
    <property type="entry name" value="Sc_DH/Rdtase_CS"/>
</dbReference>
<name>A0A0G4E8E3_VITBC</name>
<dbReference type="Proteomes" id="UP000041254">
    <property type="component" value="Unassembled WGS sequence"/>
</dbReference>
<gene>
    <name evidence="6" type="ORF">Vbra_6730</name>
</gene>
<dbReference type="InterPro" id="IPR002347">
    <property type="entry name" value="SDR_fam"/>
</dbReference>
<evidence type="ECO:0000313" key="7">
    <source>
        <dbReference type="Proteomes" id="UP000041254"/>
    </source>
</evidence>
<dbReference type="PROSITE" id="PS00061">
    <property type="entry name" value="ADH_SHORT"/>
    <property type="match status" value="1"/>
</dbReference>
<dbReference type="FunFam" id="3.40.50.720:FF:000214">
    <property type="entry name" value="L-xylulose reductase"/>
    <property type="match status" value="1"/>
</dbReference>
<organism evidence="6 7">
    <name type="scientific">Vitrella brassicaformis (strain CCMP3155)</name>
    <dbReference type="NCBI Taxonomy" id="1169540"/>
    <lineage>
        <taxon>Eukaryota</taxon>
        <taxon>Sar</taxon>
        <taxon>Alveolata</taxon>
        <taxon>Colpodellida</taxon>
        <taxon>Vitrellaceae</taxon>
        <taxon>Vitrella</taxon>
    </lineage>
</organism>
<dbReference type="SMART" id="SM00822">
    <property type="entry name" value="PKS_KR"/>
    <property type="match status" value="1"/>
</dbReference>
<feature type="domain" description="Ketoreductase" evidence="5">
    <location>
        <begin position="12"/>
        <end position="205"/>
    </location>
</feature>
<evidence type="ECO:0000256" key="4">
    <source>
        <dbReference type="ARBA" id="ARBA00023002"/>
    </source>
</evidence>
<dbReference type="InterPro" id="IPR057326">
    <property type="entry name" value="KR_dom"/>
</dbReference>
<dbReference type="OMA" id="EYACTWS"/>
<dbReference type="PRINTS" id="PR00080">
    <property type="entry name" value="SDRFAMILY"/>
</dbReference>
<reference evidence="6 7" key="1">
    <citation type="submission" date="2014-11" db="EMBL/GenBank/DDBJ databases">
        <authorList>
            <person name="Zhu J."/>
            <person name="Qi W."/>
            <person name="Song R."/>
        </authorList>
    </citation>
    <scope>NUCLEOTIDE SEQUENCE [LARGE SCALE GENOMIC DNA]</scope>
</reference>
<dbReference type="InterPro" id="IPR051737">
    <property type="entry name" value="L-xylulose/Carbonyl_redctase"/>
</dbReference>
<comment type="subunit">
    <text evidence="2">Homotetramer.</text>
</comment>
<dbReference type="AlphaFoldDB" id="A0A0G4E8E3"/>
<dbReference type="InParanoid" id="A0A0G4E8E3"/>